<reference evidence="2 3" key="1">
    <citation type="submission" date="2020-08" db="EMBL/GenBank/DDBJ databases">
        <title>Genomic Encyclopedia of Type Strains, Phase IV (KMG-IV): sequencing the most valuable type-strain genomes for metagenomic binning, comparative biology and taxonomic classification.</title>
        <authorList>
            <person name="Goeker M."/>
        </authorList>
    </citation>
    <scope>NUCLEOTIDE SEQUENCE [LARGE SCALE GENOMIC DNA]</scope>
    <source>
        <strain evidence="2 3">DSM 29007</strain>
    </source>
</reference>
<sequence length="160" mass="17911">MRKILCCFVVLAACVAGAPVHAQNAPERTDTIRGEDFSDRPIASAFGLPQPTEDQINLMRSGARCMQTDDAVLCNLKVEGRAWEECANTALVGQFVVWFDMLGGRASDKRVYVAVDCDHETVTVTSLRKFPEVEFTLARRQRNETEERTRSVIFIQSGQR</sequence>
<protein>
    <submittedName>
        <fullName evidence="2">Uncharacterized protein</fullName>
    </submittedName>
</protein>
<feature type="chain" id="PRO_5032829620" evidence="1">
    <location>
        <begin position="23"/>
        <end position="160"/>
    </location>
</feature>
<proteinExistence type="predicted"/>
<dbReference type="EMBL" id="JACHIA010000008">
    <property type="protein sequence ID" value="MBB6071473.1"/>
    <property type="molecule type" value="Genomic_DNA"/>
</dbReference>
<comment type="caution">
    <text evidence="2">The sequence shown here is derived from an EMBL/GenBank/DDBJ whole genome shotgun (WGS) entry which is preliminary data.</text>
</comment>
<dbReference type="AlphaFoldDB" id="A0A841H0E2"/>
<evidence type="ECO:0000256" key="1">
    <source>
        <dbReference type="SAM" id="SignalP"/>
    </source>
</evidence>
<evidence type="ECO:0000313" key="3">
    <source>
        <dbReference type="Proteomes" id="UP000582837"/>
    </source>
</evidence>
<accession>A0A841H0E2</accession>
<evidence type="ECO:0000313" key="2">
    <source>
        <dbReference type="EMBL" id="MBB6071473.1"/>
    </source>
</evidence>
<feature type="signal peptide" evidence="1">
    <location>
        <begin position="1"/>
        <end position="22"/>
    </location>
</feature>
<dbReference type="Proteomes" id="UP000582837">
    <property type="component" value="Unassembled WGS sequence"/>
</dbReference>
<name>A0A841H0E2_9BACT</name>
<dbReference type="RefSeq" id="WP_170036615.1">
    <property type="nucleotide sequence ID" value="NZ_JABDTL010000002.1"/>
</dbReference>
<gene>
    <name evidence="2" type="ORF">HNQ61_003097</name>
</gene>
<keyword evidence="3" id="KW-1185">Reference proteome</keyword>
<organism evidence="2 3">
    <name type="scientific">Longimicrobium terrae</name>
    <dbReference type="NCBI Taxonomy" id="1639882"/>
    <lineage>
        <taxon>Bacteria</taxon>
        <taxon>Pseudomonadati</taxon>
        <taxon>Gemmatimonadota</taxon>
        <taxon>Longimicrobiia</taxon>
        <taxon>Longimicrobiales</taxon>
        <taxon>Longimicrobiaceae</taxon>
        <taxon>Longimicrobium</taxon>
    </lineage>
</organism>
<keyword evidence="1" id="KW-0732">Signal</keyword>